<evidence type="ECO:0000313" key="12">
    <source>
        <dbReference type="EMBL" id="SVA22072.1"/>
    </source>
</evidence>
<keyword evidence="6" id="KW-0677">Repeat</keyword>
<keyword evidence="10" id="KW-0325">Glycoprotein</keyword>
<dbReference type="InterPro" id="IPR002126">
    <property type="entry name" value="Cadherin-like_dom"/>
</dbReference>
<comment type="subcellular location">
    <subcellularLocation>
        <location evidence="1">Membrane</location>
        <topology evidence="1">Single-pass membrane protein</topology>
    </subcellularLocation>
</comment>
<evidence type="ECO:0000256" key="5">
    <source>
        <dbReference type="ARBA" id="ARBA00022729"/>
    </source>
</evidence>
<dbReference type="SUPFAM" id="SSF51120">
    <property type="entry name" value="beta-Roll"/>
    <property type="match status" value="1"/>
</dbReference>
<keyword evidence="4" id="KW-0479">Metal-binding</keyword>
<evidence type="ECO:0000256" key="4">
    <source>
        <dbReference type="ARBA" id="ARBA00022723"/>
    </source>
</evidence>
<dbReference type="SMART" id="SM00112">
    <property type="entry name" value="CA"/>
    <property type="match status" value="5"/>
</dbReference>
<dbReference type="InterPro" id="IPR015919">
    <property type="entry name" value="Cadherin-like_sf"/>
</dbReference>
<dbReference type="CDD" id="cd11304">
    <property type="entry name" value="Cadherin_repeat"/>
    <property type="match status" value="5"/>
</dbReference>
<organism evidence="12">
    <name type="scientific">marine metagenome</name>
    <dbReference type="NCBI Taxonomy" id="408172"/>
    <lineage>
        <taxon>unclassified sequences</taxon>
        <taxon>metagenomes</taxon>
        <taxon>ecological metagenomes</taxon>
    </lineage>
</organism>
<name>A0A381U1E6_9ZZZZ</name>
<dbReference type="InterPro" id="IPR013519">
    <property type="entry name" value="Int_alpha_beta-p"/>
</dbReference>
<dbReference type="GO" id="GO:0006508">
    <property type="term" value="P:proteolysis"/>
    <property type="evidence" value="ECO:0007669"/>
    <property type="project" value="UniProtKB-KW"/>
</dbReference>
<dbReference type="SUPFAM" id="SSF55486">
    <property type="entry name" value="Metalloproteases ('zincins'), catalytic domain"/>
    <property type="match status" value="1"/>
</dbReference>
<sequence length="2092" mass="227435">ETITEKVVIKIANVNEAVNLTTALTDQSNNEDNAFSFTIPNDSFTDIDGDAITYSVTLDDGTALPSWLSFDAATQTFSGTPLNADVGVINVTVTATDGSFSASDSFALTVVNTNDDPTALTLSSDVINENTSGGIIGDLTTTDDDSIHGDAHTYSLSGADASLFEVVNGQLKLKAGISANYETKSTYALTVTTTDGSGSTFTESFSITINDVNDAPTAIFLAAVAIDENDSGAVVGTLSSNDEDTGDTISYSLIGPFIDYFEINDNQLKLKDDVSFNHELRNSISIVIKATDSGGLSSYQNFTILINDTNDIPTGIQIASNSIQDNQSGVTVGDIIVKDEDTDDNFTYSLNDDRFEIVEGVLKLKEGQSIDGSNEPTVAIEIIVTDSQGAQYTETLNLRVGMIQLDNYNFDENASGVSVGDITITGLDGSELTYTLSGEDARYFEITDQGVLKLKDGYGANYEGDDGYTLIIKAENNVGESISSVINLTVNDVDEPLENANIVLGINNNSIDASPIWVKDLQTDTWSQNNWFVNVITVPEKSENQEIYLFTVDLTDPEGNGNYNLVVKSVSGWDVSSFFRLDPETGAVYLKAGSAVDFETSTGHYHAGTDALSYGHYGPDNETTDAVRPLIFTIDDGNTSQDLSWSENLSSLDPLLLVLKFGDTSDDGSLEIGYTMENSEIFGGSDKFFNQYDYLFAPGTIVASAGGQDITGDGIPDAVFLINDNNYWLDLYIVPGGSRFDGALGEGSYLLSYWNNYFEYIPTDMELGDINGDGYADIIFGFGNEHFENHDHDYNGSELDTDGIVEIIHGAPLDVLLDEVTWTTFLSPFGLRESNFGEDIAVIDLNNDGFDDIVIGAPYADESDLENLDDGSVYVIYGQSDLKINSYDDDAQSYEEIDYGVSIEVLSDFGGVQNSKFGDAVAVGDFNGDGLGDFAVSMPASGLQEDNGLVYVYLNNSLIGPQVRIVVNGMAENSYLGEGTGALNNLGDVNGDGYDDLGMRDNDGRFFILWGQASWEANYDYNNDGWDDSYLVDLYDISTLDGVYVSSTAIGEYHTFKGVGDVNGDGYDDFVISAPYASWTSNFNGEQQGITTLVYGQANWVGDFDDDDVQTIEIKGSELGHQIIALGDFDFDGLDEFAFSTGSQSGDMSLIPWWGNDRADPSQAEPMIQIDGLTVTENNPGAIIGNLSASNLTDWEVVNFSSITIEGEYANFFTVSENGELKLKEDVSLNYEEGSDIVIELSGTTSAGNTFNRSLTIKVIDVNEVPEFTLPNSYVSDNDTGAVVGSININNDDENDSYTFAISGEDADYFEITDSGELKLKDDVTPNSSVKQGYNFIVTATDASGLTYSQAITVSINVGPTEVNLDNNTIDESQLGLTVGNLIVSDLNVNENFTYEITGVDQNYFEITTDGVLKLKDNVYADYEMKDTLSITIKVTDQGGLTTEQDFSILVNDLNYATPYVSDIQSQWNLEESSNPYVNAMLFGCALDPDGDASTPLIITYSVVTFSSVFATDYRGNDYGSPHTSIPLVQSPGFEEAVDRAFQLYSEITGVTFIKVVETATQCGDIRIGLTNADVSYAGISFVDIYKQNAYYNDSGDSDVWMANASYNTDGDWADGTFGFSTLLHEIGHSLGLKHPHNSFYPNGSGFNSPLMPSAYDAQYWTVMAYRDYVGDNLIPSPEANIEPIVVCGVCGVSHVHDQYDPVSMETKSGEEIYPYTPMFLDVLALRYLYSYNEKTQSYLIPDTNSEDNTYNITGPVNFNIFDTGGTDTIDFSTLSLDATINLNGILSFIGTDEIIYDNGEFYTGFIISVYWPNSIENVTAGPGNDVINCNDAENTIYCGYGYDTVVFISSGDSVYGEGSDDIFKVSDAQFTLIDGGEGFDKISFQNFTTTDNIDIRIFNDNQIINIEAIDLLDDSLSSLLKLNKVSILNLNSNDQKDIDEDGDNDYVVSIYADQNQDNVILDPEDWVFYKTSEGWDYYQNDDGDTYISVMSNVGVYEINSSTTTNISNQSIRENIVNGVIGNLTMINGQQLSPNTTISFTLGGNDADKFEITDENILQLKSGAVANFENQSSYNITITLTFNLGSGIQTVG</sequence>
<reference evidence="12" key="1">
    <citation type="submission" date="2018-05" db="EMBL/GenBank/DDBJ databases">
        <authorList>
            <person name="Lanie J.A."/>
            <person name="Ng W.-L."/>
            <person name="Kazmierczak K.M."/>
            <person name="Andrzejewski T.M."/>
            <person name="Davidsen T.M."/>
            <person name="Wayne K.J."/>
            <person name="Tettelin H."/>
            <person name="Glass J.I."/>
            <person name="Rusch D."/>
            <person name="Podicherti R."/>
            <person name="Tsui H.-C.T."/>
            <person name="Winkler M.E."/>
        </authorList>
    </citation>
    <scope>NUCLEOTIDE SEQUENCE</scope>
</reference>
<dbReference type="GO" id="GO:0004222">
    <property type="term" value="F:metalloendopeptidase activity"/>
    <property type="evidence" value="ECO:0007669"/>
    <property type="project" value="InterPro"/>
</dbReference>
<dbReference type="GO" id="GO:0031012">
    <property type="term" value="C:extracellular matrix"/>
    <property type="evidence" value="ECO:0007669"/>
    <property type="project" value="InterPro"/>
</dbReference>
<dbReference type="InterPro" id="IPR006026">
    <property type="entry name" value="Peptidase_Metallo"/>
</dbReference>
<dbReference type="PANTHER" id="PTHR24028:SF328">
    <property type="entry name" value="CADHERIN-3"/>
    <property type="match status" value="1"/>
</dbReference>
<dbReference type="InterPro" id="IPR050174">
    <property type="entry name" value="Protocadherin/Cadherin-CA"/>
</dbReference>
<keyword evidence="5" id="KW-0732">Signal</keyword>
<dbReference type="InterPro" id="IPR011049">
    <property type="entry name" value="Serralysin-like_metalloprot_C"/>
</dbReference>
<dbReference type="InterPro" id="IPR006644">
    <property type="entry name" value="Cadg"/>
</dbReference>
<dbReference type="InterPro" id="IPR028994">
    <property type="entry name" value="Integrin_alpha_N"/>
</dbReference>
<dbReference type="PANTHER" id="PTHR24028">
    <property type="entry name" value="CADHERIN-87A"/>
    <property type="match status" value="1"/>
</dbReference>
<proteinExistence type="predicted"/>
<dbReference type="SMART" id="SM00235">
    <property type="entry name" value="ZnMc"/>
    <property type="match status" value="1"/>
</dbReference>
<evidence type="ECO:0000256" key="3">
    <source>
        <dbReference type="ARBA" id="ARBA00022692"/>
    </source>
</evidence>
<feature type="non-terminal residue" evidence="12">
    <location>
        <position position="1"/>
    </location>
</feature>
<evidence type="ECO:0000256" key="9">
    <source>
        <dbReference type="ARBA" id="ARBA00022989"/>
    </source>
</evidence>
<feature type="non-terminal residue" evidence="12">
    <location>
        <position position="2092"/>
    </location>
</feature>
<evidence type="ECO:0000259" key="11">
    <source>
        <dbReference type="PROSITE" id="PS50268"/>
    </source>
</evidence>
<feature type="domain" description="Cadherin" evidence="11">
    <location>
        <begin position="118"/>
        <end position="218"/>
    </location>
</feature>
<dbReference type="Gene3D" id="2.60.40.60">
    <property type="entry name" value="Cadherins"/>
    <property type="match status" value="5"/>
</dbReference>
<dbReference type="InterPro" id="IPR013517">
    <property type="entry name" value="FG-GAP"/>
</dbReference>
<dbReference type="Gene3D" id="2.60.40.10">
    <property type="entry name" value="Immunoglobulins"/>
    <property type="match status" value="1"/>
</dbReference>
<evidence type="ECO:0000256" key="6">
    <source>
        <dbReference type="ARBA" id="ARBA00022737"/>
    </source>
</evidence>
<evidence type="ECO:0000256" key="7">
    <source>
        <dbReference type="ARBA" id="ARBA00022801"/>
    </source>
</evidence>
<evidence type="ECO:0000256" key="10">
    <source>
        <dbReference type="ARBA" id="ARBA00023180"/>
    </source>
</evidence>
<keyword evidence="3" id="KW-0812">Transmembrane</keyword>
<dbReference type="CDD" id="cd11303">
    <property type="entry name" value="Dystroglycan_repeat"/>
    <property type="match status" value="1"/>
</dbReference>
<evidence type="ECO:0000256" key="1">
    <source>
        <dbReference type="ARBA" id="ARBA00004167"/>
    </source>
</evidence>
<dbReference type="Gene3D" id="2.130.10.130">
    <property type="entry name" value="Integrin alpha, N-terminal"/>
    <property type="match status" value="2"/>
</dbReference>
<evidence type="ECO:0000256" key="2">
    <source>
        <dbReference type="ARBA" id="ARBA00022670"/>
    </source>
</evidence>
<keyword evidence="7" id="KW-0378">Hydrolase</keyword>
<accession>A0A381U1E6</accession>
<keyword evidence="9" id="KW-0472">Membrane</keyword>
<dbReference type="PROSITE" id="PS51470">
    <property type="entry name" value="FG_GAP"/>
    <property type="match status" value="2"/>
</dbReference>
<feature type="domain" description="Cadherin" evidence="11">
    <location>
        <begin position="411"/>
        <end position="498"/>
    </location>
</feature>
<protein>
    <recommendedName>
        <fullName evidence="11">Cadherin domain-containing protein</fullName>
    </recommendedName>
</protein>
<dbReference type="SMART" id="SM00736">
    <property type="entry name" value="CADG"/>
    <property type="match status" value="3"/>
</dbReference>
<gene>
    <name evidence="12" type="ORF">METZ01_LOCUS74926</name>
</gene>
<dbReference type="GO" id="GO:0005509">
    <property type="term" value="F:calcium ion binding"/>
    <property type="evidence" value="ECO:0007669"/>
    <property type="project" value="InterPro"/>
</dbReference>
<keyword evidence="8" id="KW-0862">Zinc</keyword>
<dbReference type="SUPFAM" id="SSF49313">
    <property type="entry name" value="Cadherin-like"/>
    <property type="match status" value="5"/>
</dbReference>
<dbReference type="Pfam" id="PF00413">
    <property type="entry name" value="Peptidase_M10"/>
    <property type="match status" value="1"/>
</dbReference>
<dbReference type="InterPro" id="IPR024079">
    <property type="entry name" value="MetalloPept_cat_dom_sf"/>
</dbReference>
<feature type="domain" description="Cadherin" evidence="11">
    <location>
        <begin position="1371"/>
        <end position="1461"/>
    </location>
</feature>
<dbReference type="Gene3D" id="3.40.390.10">
    <property type="entry name" value="Collagenase (Catalytic Domain)"/>
    <property type="match status" value="1"/>
</dbReference>
<dbReference type="PROSITE" id="PS50268">
    <property type="entry name" value="CADHERIN_2"/>
    <property type="match status" value="4"/>
</dbReference>
<dbReference type="Pfam" id="PF05345">
    <property type="entry name" value="He_PIG"/>
    <property type="match status" value="1"/>
</dbReference>
<dbReference type="GO" id="GO:0007156">
    <property type="term" value="P:homophilic cell adhesion via plasma membrane adhesion molecules"/>
    <property type="evidence" value="ECO:0007669"/>
    <property type="project" value="InterPro"/>
</dbReference>
<dbReference type="Pfam" id="PF01839">
    <property type="entry name" value="FG-GAP"/>
    <property type="match status" value="3"/>
</dbReference>
<dbReference type="GO" id="GO:0008270">
    <property type="term" value="F:zinc ion binding"/>
    <property type="evidence" value="ECO:0007669"/>
    <property type="project" value="InterPro"/>
</dbReference>
<dbReference type="InterPro" id="IPR001818">
    <property type="entry name" value="Pept_M10_metallopeptidase"/>
</dbReference>
<dbReference type="SUPFAM" id="SSF69318">
    <property type="entry name" value="Integrin alpha N-terminal domain"/>
    <property type="match status" value="3"/>
</dbReference>
<dbReference type="SMART" id="SM00191">
    <property type="entry name" value="Int_alpha"/>
    <property type="match status" value="4"/>
</dbReference>
<keyword evidence="9" id="KW-1133">Transmembrane helix</keyword>
<evidence type="ECO:0000256" key="8">
    <source>
        <dbReference type="ARBA" id="ARBA00022833"/>
    </source>
</evidence>
<keyword evidence="2" id="KW-0645">Protease</keyword>
<dbReference type="GO" id="GO:0005886">
    <property type="term" value="C:plasma membrane"/>
    <property type="evidence" value="ECO:0007669"/>
    <property type="project" value="TreeGrafter"/>
</dbReference>
<dbReference type="EMBL" id="UINC01005557">
    <property type="protein sequence ID" value="SVA22072.1"/>
    <property type="molecule type" value="Genomic_DNA"/>
</dbReference>
<dbReference type="InterPro" id="IPR013783">
    <property type="entry name" value="Ig-like_fold"/>
</dbReference>
<feature type="domain" description="Cadherin" evidence="11">
    <location>
        <begin position="227"/>
        <end position="315"/>
    </location>
</feature>